<protein>
    <submittedName>
        <fullName evidence="1">Uncharacterized protein</fullName>
    </submittedName>
</protein>
<reference evidence="1" key="2">
    <citation type="journal article" date="2015" name="Fish Shellfish Immunol.">
        <title>Early steps in the European eel (Anguilla anguilla)-Vibrio vulnificus interaction in the gills: Role of the RtxA13 toxin.</title>
        <authorList>
            <person name="Callol A."/>
            <person name="Pajuelo D."/>
            <person name="Ebbesson L."/>
            <person name="Teles M."/>
            <person name="MacKenzie S."/>
            <person name="Amaro C."/>
        </authorList>
    </citation>
    <scope>NUCLEOTIDE SEQUENCE</scope>
</reference>
<name>A0A0E9PTG1_ANGAN</name>
<organism evidence="1">
    <name type="scientific">Anguilla anguilla</name>
    <name type="common">European freshwater eel</name>
    <name type="synonym">Muraena anguilla</name>
    <dbReference type="NCBI Taxonomy" id="7936"/>
    <lineage>
        <taxon>Eukaryota</taxon>
        <taxon>Metazoa</taxon>
        <taxon>Chordata</taxon>
        <taxon>Craniata</taxon>
        <taxon>Vertebrata</taxon>
        <taxon>Euteleostomi</taxon>
        <taxon>Actinopterygii</taxon>
        <taxon>Neopterygii</taxon>
        <taxon>Teleostei</taxon>
        <taxon>Anguilliformes</taxon>
        <taxon>Anguillidae</taxon>
        <taxon>Anguilla</taxon>
    </lineage>
</organism>
<evidence type="ECO:0000313" key="1">
    <source>
        <dbReference type="EMBL" id="JAH07577.1"/>
    </source>
</evidence>
<accession>A0A0E9PTG1</accession>
<proteinExistence type="predicted"/>
<reference evidence="1" key="1">
    <citation type="submission" date="2014-11" db="EMBL/GenBank/DDBJ databases">
        <authorList>
            <person name="Amaro Gonzalez C."/>
        </authorList>
    </citation>
    <scope>NUCLEOTIDE SEQUENCE</scope>
</reference>
<dbReference type="EMBL" id="GBXM01101000">
    <property type="protein sequence ID" value="JAH07577.1"/>
    <property type="molecule type" value="Transcribed_RNA"/>
</dbReference>
<dbReference type="AlphaFoldDB" id="A0A0E9PTG1"/>
<sequence>MQKHILQLCQIDLLWLGLREGKSCSYFAEVLCSVKIVCDRWIGWLMFTLGSHEAVHSQALTEQRMFF</sequence>